<dbReference type="Proteomes" id="UP000007013">
    <property type="component" value="Chromosome"/>
</dbReference>
<dbReference type="Pfam" id="PF00072">
    <property type="entry name" value="Response_reg"/>
    <property type="match status" value="1"/>
</dbReference>
<dbReference type="PROSITE" id="PS50045">
    <property type="entry name" value="SIGMA54_INTERACT_4"/>
    <property type="match status" value="1"/>
</dbReference>
<dbReference type="Pfam" id="PF00158">
    <property type="entry name" value="Sigma54_activat"/>
    <property type="match status" value="1"/>
</dbReference>
<reference evidence="9 10" key="1">
    <citation type="journal article" date="2011" name="J. Bacteriol.">
        <title>Genome sequence of the verrucomicrobium Opitutus terrae PB90-1, an abundant inhabitant of rice paddy soil ecosystems.</title>
        <authorList>
            <person name="van Passel M.W."/>
            <person name="Kant R."/>
            <person name="Palva A."/>
            <person name="Copeland A."/>
            <person name="Lucas S."/>
            <person name="Lapidus A."/>
            <person name="Glavina del Rio T."/>
            <person name="Pitluck S."/>
            <person name="Goltsman E."/>
            <person name="Clum A."/>
            <person name="Sun H."/>
            <person name="Schmutz J."/>
            <person name="Larimer F.W."/>
            <person name="Land M.L."/>
            <person name="Hauser L."/>
            <person name="Kyrpides N."/>
            <person name="Mikhailova N."/>
            <person name="Richardson P.P."/>
            <person name="Janssen P.H."/>
            <person name="de Vos W.M."/>
            <person name="Smidt H."/>
        </authorList>
    </citation>
    <scope>NUCLEOTIDE SEQUENCE [LARGE SCALE GENOMIC DNA]</scope>
    <source>
        <strain evidence="10">DSM 11246 / JCM 15787 / PB90-1</strain>
    </source>
</reference>
<evidence type="ECO:0000313" key="10">
    <source>
        <dbReference type="Proteomes" id="UP000007013"/>
    </source>
</evidence>
<dbReference type="AlphaFoldDB" id="B1ZUP3"/>
<evidence type="ECO:0000256" key="4">
    <source>
        <dbReference type="ARBA" id="ARBA00023125"/>
    </source>
</evidence>
<feature type="domain" description="Response regulatory" evidence="8">
    <location>
        <begin position="2"/>
        <end position="116"/>
    </location>
</feature>
<dbReference type="STRING" id="452637.Oter_1643"/>
<dbReference type="InterPro" id="IPR009057">
    <property type="entry name" value="Homeodomain-like_sf"/>
</dbReference>
<dbReference type="PROSITE" id="PS00676">
    <property type="entry name" value="SIGMA54_INTERACT_2"/>
    <property type="match status" value="1"/>
</dbReference>
<sequence length="444" mass="48531">MRVLIVDDEASIRRTTRIAVETTGHAVTEAASGARALKLLEETSFDAAFVDLKLGAEDGLDLLSKLLKAQPQIAVVMFTAYANVATAVEAMRRGAFDFIPKPFTPDQIRGVLAKIEKNRALESRLASLETQLADASPPVDLESAEPPVQRALEIAFKGAETPATILILGPSGTGKSVLAREIHRRSAQRDAAFVTVNCPSLSRELLESELFGHVKGAFTSAVADAVGKVAAADGGTLFLDEIGELPLEIQPKLLRLLQEREYERVGDPRPRHANVRVIAATNRDLAAEMKAGRFREDLFYRLNVITVTLPGLSERPSDLLRFAEDYRKFFAARMGKRISRFAPPVLAAFAAYRWPGNLRELRNVIERAVILTSGEIIELHDLPEELGAQVSPTVAVGAPVTIDALEAEHIRRVLATARNLEEAARTLGIDPATLYRKRQKLGLL</sequence>
<keyword evidence="6" id="KW-0597">Phosphoprotein</keyword>
<accession>B1ZUP3</accession>
<evidence type="ECO:0000313" key="9">
    <source>
        <dbReference type="EMBL" id="ACB74927.1"/>
    </source>
</evidence>
<dbReference type="SMART" id="SM00382">
    <property type="entry name" value="AAA"/>
    <property type="match status" value="1"/>
</dbReference>
<keyword evidence="2" id="KW-0067">ATP-binding</keyword>
<dbReference type="InterPro" id="IPR011006">
    <property type="entry name" value="CheY-like_superfamily"/>
</dbReference>
<dbReference type="Gene3D" id="3.40.50.300">
    <property type="entry name" value="P-loop containing nucleotide triphosphate hydrolases"/>
    <property type="match status" value="1"/>
</dbReference>
<dbReference type="GO" id="GO:0043565">
    <property type="term" value="F:sequence-specific DNA binding"/>
    <property type="evidence" value="ECO:0007669"/>
    <property type="project" value="InterPro"/>
</dbReference>
<dbReference type="PROSITE" id="PS50110">
    <property type="entry name" value="RESPONSE_REGULATORY"/>
    <property type="match status" value="1"/>
</dbReference>
<dbReference type="SUPFAM" id="SSF52172">
    <property type="entry name" value="CheY-like"/>
    <property type="match status" value="1"/>
</dbReference>
<evidence type="ECO:0000256" key="2">
    <source>
        <dbReference type="ARBA" id="ARBA00022840"/>
    </source>
</evidence>
<dbReference type="InterPro" id="IPR002078">
    <property type="entry name" value="Sigma_54_int"/>
</dbReference>
<dbReference type="InterPro" id="IPR058031">
    <property type="entry name" value="AAA_lid_NorR"/>
</dbReference>
<dbReference type="OrthoDB" id="9802354at2"/>
<protein>
    <submittedName>
        <fullName evidence="9">Two component, sigma54 specific, transcriptional regulator, Fis family</fullName>
    </submittedName>
</protein>
<dbReference type="FunFam" id="3.40.50.300:FF:000006">
    <property type="entry name" value="DNA-binding transcriptional regulator NtrC"/>
    <property type="match status" value="1"/>
</dbReference>
<evidence type="ECO:0000259" key="7">
    <source>
        <dbReference type="PROSITE" id="PS50045"/>
    </source>
</evidence>
<keyword evidence="3" id="KW-0805">Transcription regulation</keyword>
<dbReference type="PANTHER" id="PTHR32071:SF113">
    <property type="entry name" value="ALGINATE BIOSYNTHESIS TRANSCRIPTIONAL REGULATORY PROTEIN ALGB"/>
    <property type="match status" value="1"/>
</dbReference>
<dbReference type="GO" id="GO:0000160">
    <property type="term" value="P:phosphorelay signal transduction system"/>
    <property type="evidence" value="ECO:0007669"/>
    <property type="project" value="InterPro"/>
</dbReference>
<dbReference type="SMART" id="SM00448">
    <property type="entry name" value="REC"/>
    <property type="match status" value="1"/>
</dbReference>
<evidence type="ECO:0000256" key="6">
    <source>
        <dbReference type="PROSITE-ProRule" id="PRU00169"/>
    </source>
</evidence>
<dbReference type="GO" id="GO:0006355">
    <property type="term" value="P:regulation of DNA-templated transcription"/>
    <property type="evidence" value="ECO:0007669"/>
    <property type="project" value="InterPro"/>
</dbReference>
<dbReference type="PROSITE" id="PS00688">
    <property type="entry name" value="SIGMA54_INTERACT_3"/>
    <property type="match status" value="1"/>
</dbReference>
<dbReference type="Gene3D" id="1.10.10.60">
    <property type="entry name" value="Homeodomain-like"/>
    <property type="match status" value="1"/>
</dbReference>
<dbReference type="Pfam" id="PF25601">
    <property type="entry name" value="AAA_lid_14"/>
    <property type="match status" value="1"/>
</dbReference>
<dbReference type="eggNOG" id="COG2204">
    <property type="taxonomic scope" value="Bacteria"/>
</dbReference>
<dbReference type="Gene3D" id="3.40.50.2300">
    <property type="match status" value="1"/>
</dbReference>
<dbReference type="InterPro" id="IPR001789">
    <property type="entry name" value="Sig_transdc_resp-reg_receiver"/>
</dbReference>
<evidence type="ECO:0000259" key="8">
    <source>
        <dbReference type="PROSITE" id="PS50110"/>
    </source>
</evidence>
<dbReference type="HOGENOM" id="CLU_000445_0_6_0"/>
<organism evidence="9 10">
    <name type="scientific">Opitutus terrae (strain DSM 11246 / JCM 15787 / PB90-1)</name>
    <dbReference type="NCBI Taxonomy" id="452637"/>
    <lineage>
        <taxon>Bacteria</taxon>
        <taxon>Pseudomonadati</taxon>
        <taxon>Verrucomicrobiota</taxon>
        <taxon>Opitutia</taxon>
        <taxon>Opitutales</taxon>
        <taxon>Opitutaceae</taxon>
        <taxon>Opitutus</taxon>
    </lineage>
</organism>
<dbReference type="Gene3D" id="1.10.8.60">
    <property type="match status" value="1"/>
</dbReference>
<dbReference type="InterPro" id="IPR025944">
    <property type="entry name" value="Sigma_54_int_dom_CS"/>
</dbReference>
<keyword evidence="10" id="KW-1185">Reference proteome</keyword>
<dbReference type="InterPro" id="IPR027417">
    <property type="entry name" value="P-loop_NTPase"/>
</dbReference>
<keyword evidence="4" id="KW-0238">DNA-binding</keyword>
<dbReference type="SUPFAM" id="SSF46689">
    <property type="entry name" value="Homeodomain-like"/>
    <property type="match status" value="1"/>
</dbReference>
<dbReference type="KEGG" id="ote:Oter_1643"/>
<feature type="domain" description="Sigma-54 factor interaction" evidence="7">
    <location>
        <begin position="141"/>
        <end position="370"/>
    </location>
</feature>
<dbReference type="RefSeq" id="WP_012374464.1">
    <property type="nucleotide sequence ID" value="NC_010571.1"/>
</dbReference>
<name>B1ZUP3_OPITP</name>
<keyword evidence="5" id="KW-0804">Transcription</keyword>
<dbReference type="InterPro" id="IPR003593">
    <property type="entry name" value="AAA+_ATPase"/>
</dbReference>
<evidence type="ECO:0000256" key="1">
    <source>
        <dbReference type="ARBA" id="ARBA00022741"/>
    </source>
</evidence>
<dbReference type="InterPro" id="IPR002197">
    <property type="entry name" value="HTH_Fis"/>
</dbReference>
<evidence type="ECO:0000256" key="3">
    <source>
        <dbReference type="ARBA" id="ARBA00023015"/>
    </source>
</evidence>
<dbReference type="CDD" id="cd00009">
    <property type="entry name" value="AAA"/>
    <property type="match status" value="1"/>
</dbReference>
<gene>
    <name evidence="9" type="ordered locus">Oter_1643</name>
</gene>
<evidence type="ECO:0000256" key="5">
    <source>
        <dbReference type="ARBA" id="ARBA00023163"/>
    </source>
</evidence>
<proteinExistence type="predicted"/>
<keyword evidence="1" id="KW-0547">Nucleotide-binding</keyword>
<feature type="modified residue" description="4-aspartylphosphate" evidence="6">
    <location>
        <position position="51"/>
    </location>
</feature>
<dbReference type="PANTHER" id="PTHR32071">
    <property type="entry name" value="TRANSCRIPTIONAL REGULATORY PROTEIN"/>
    <property type="match status" value="1"/>
</dbReference>
<dbReference type="SUPFAM" id="SSF52540">
    <property type="entry name" value="P-loop containing nucleoside triphosphate hydrolases"/>
    <property type="match status" value="1"/>
</dbReference>
<dbReference type="Pfam" id="PF02954">
    <property type="entry name" value="HTH_8"/>
    <property type="match status" value="1"/>
</dbReference>
<dbReference type="EMBL" id="CP001032">
    <property type="protein sequence ID" value="ACB74927.1"/>
    <property type="molecule type" value="Genomic_DNA"/>
</dbReference>
<dbReference type="GO" id="GO:0005524">
    <property type="term" value="F:ATP binding"/>
    <property type="evidence" value="ECO:0007669"/>
    <property type="project" value="UniProtKB-KW"/>
</dbReference>
<dbReference type="InterPro" id="IPR025943">
    <property type="entry name" value="Sigma_54_int_dom_ATP-bd_2"/>
</dbReference>